<organism evidence="2 3">
    <name type="scientific">Plakobranchus ocellatus</name>
    <dbReference type="NCBI Taxonomy" id="259542"/>
    <lineage>
        <taxon>Eukaryota</taxon>
        <taxon>Metazoa</taxon>
        <taxon>Spiralia</taxon>
        <taxon>Lophotrochozoa</taxon>
        <taxon>Mollusca</taxon>
        <taxon>Gastropoda</taxon>
        <taxon>Heterobranchia</taxon>
        <taxon>Euthyneura</taxon>
        <taxon>Panpulmonata</taxon>
        <taxon>Sacoglossa</taxon>
        <taxon>Placobranchoidea</taxon>
        <taxon>Plakobranchidae</taxon>
        <taxon>Plakobranchus</taxon>
    </lineage>
</organism>
<evidence type="ECO:0000256" key="1">
    <source>
        <dbReference type="SAM" id="MobiDB-lite"/>
    </source>
</evidence>
<comment type="caution">
    <text evidence="2">The sequence shown here is derived from an EMBL/GenBank/DDBJ whole genome shotgun (WGS) entry which is preliminary data.</text>
</comment>
<sequence>MRLGPCADHDTVVPGRDQPVVPVRESVRLAAAYHVVHQPADADPAFQGVSAAGATLCLHLHSAHAVSVATRVLHLHLPVHQDHVAHVNRGSIHVPLALLVHALCVHPQSTEGHYALILKHTAASTPVSQRNVNLLIHSTGAANLASDGEKRDEVSRLAFVVVAQHARSVSAILASVTLMVEWENAHLMPIHPKKEPHFCPWEAEVTVSGTVRGHCTATAGDQRMTLGYLDDGTKLDFCREKFKDDKNSFCQETKTPVKGKTNNARLPDATVSIESCGREVESKQRKKPCREEMSFSTAYVGENGRSIRNQWPRAEERQAVDSCNDGFSRYGCYRNHQRHHRCPSVTESDSDQSSYQTASEAVHEGALVSFSGRYPNSSHEVENIAYSRRKSRRKNTAEFDLHNSKLKRDVSNNKRQAWQVQNYHNDALGQCSYAGAIRRSESFNFNVVSDDDCSYDSSNDDIDYANPHHFPTWPATEDGCARFSDRRYLSPERHSRRRNKSRRREATRHHSGTSKRDTNMSHTAFTDDLRADSRQSSETELDDGKASQNPLLRTYDRHRWKNSQHLKHSSKRKNLAHGET</sequence>
<feature type="region of interest" description="Disordered" evidence="1">
    <location>
        <begin position="486"/>
        <end position="580"/>
    </location>
</feature>
<evidence type="ECO:0000313" key="2">
    <source>
        <dbReference type="EMBL" id="GFO36508.1"/>
    </source>
</evidence>
<proteinExistence type="predicted"/>
<dbReference type="AlphaFoldDB" id="A0AAV4CX99"/>
<keyword evidence="3" id="KW-1185">Reference proteome</keyword>
<accession>A0AAV4CX99</accession>
<protein>
    <submittedName>
        <fullName evidence="2">Uncharacterized protein</fullName>
    </submittedName>
</protein>
<dbReference type="Proteomes" id="UP000735302">
    <property type="component" value="Unassembled WGS sequence"/>
</dbReference>
<feature type="compositionally biased region" description="Basic residues" evidence="1">
    <location>
        <begin position="556"/>
        <end position="580"/>
    </location>
</feature>
<reference evidence="2 3" key="1">
    <citation type="journal article" date="2021" name="Elife">
        <title>Chloroplast acquisition without the gene transfer in kleptoplastic sea slugs, Plakobranchus ocellatus.</title>
        <authorList>
            <person name="Maeda T."/>
            <person name="Takahashi S."/>
            <person name="Yoshida T."/>
            <person name="Shimamura S."/>
            <person name="Takaki Y."/>
            <person name="Nagai Y."/>
            <person name="Toyoda A."/>
            <person name="Suzuki Y."/>
            <person name="Arimoto A."/>
            <person name="Ishii H."/>
            <person name="Satoh N."/>
            <person name="Nishiyama T."/>
            <person name="Hasebe M."/>
            <person name="Maruyama T."/>
            <person name="Minagawa J."/>
            <person name="Obokata J."/>
            <person name="Shigenobu S."/>
        </authorList>
    </citation>
    <scope>NUCLEOTIDE SEQUENCE [LARGE SCALE GENOMIC DNA]</scope>
</reference>
<dbReference type="EMBL" id="BLXT01007071">
    <property type="protein sequence ID" value="GFO36508.1"/>
    <property type="molecule type" value="Genomic_DNA"/>
</dbReference>
<gene>
    <name evidence="2" type="ORF">PoB_006301300</name>
</gene>
<name>A0AAV4CX99_9GAST</name>
<feature type="compositionally biased region" description="Basic residues" evidence="1">
    <location>
        <begin position="494"/>
        <end position="513"/>
    </location>
</feature>
<evidence type="ECO:0000313" key="3">
    <source>
        <dbReference type="Proteomes" id="UP000735302"/>
    </source>
</evidence>
<feature type="compositionally biased region" description="Basic and acidic residues" evidence="1">
    <location>
        <begin position="514"/>
        <end position="545"/>
    </location>
</feature>